<dbReference type="AlphaFoldDB" id="A0A5C4S844"/>
<evidence type="ECO:0000313" key="3">
    <source>
        <dbReference type="Proteomes" id="UP000308271"/>
    </source>
</evidence>
<protein>
    <recommendedName>
        <fullName evidence="4">DUF3352 domain-containing protein</fullName>
    </recommendedName>
</protein>
<keyword evidence="1" id="KW-0812">Transmembrane</keyword>
<accession>A0A5C4S844</accession>
<keyword evidence="1" id="KW-1133">Transmembrane helix</keyword>
<keyword evidence="3" id="KW-1185">Reference proteome</keyword>
<gene>
    <name evidence="2" type="ORF">FGF66_03450</name>
</gene>
<dbReference type="OrthoDB" id="593939at2"/>
<comment type="caution">
    <text evidence="2">The sequence shown here is derived from an EMBL/GenBank/DDBJ whole genome shotgun (WGS) entry which is preliminary data.</text>
</comment>
<reference evidence="2 3" key="1">
    <citation type="submission" date="2019-05" db="EMBL/GenBank/DDBJ databases">
        <title>Draft Whole-Genome sequence of the green sulfur bacterium Chlorobaculum thiosulfatiphilum DSM 249.</title>
        <authorList>
            <person name="Meyer T.E."/>
            <person name="Kyndt J.A."/>
        </authorList>
    </citation>
    <scope>NUCLEOTIDE SEQUENCE [LARGE SCALE GENOMIC DNA]</scope>
    <source>
        <strain evidence="2 3">DSM 249</strain>
    </source>
</reference>
<proteinExistence type="predicted"/>
<keyword evidence="1" id="KW-0472">Membrane</keyword>
<feature type="transmembrane region" description="Helical" evidence="1">
    <location>
        <begin position="35"/>
        <end position="54"/>
    </location>
</feature>
<evidence type="ECO:0000256" key="1">
    <source>
        <dbReference type="SAM" id="Phobius"/>
    </source>
</evidence>
<evidence type="ECO:0008006" key="4">
    <source>
        <dbReference type="Google" id="ProtNLM"/>
    </source>
</evidence>
<dbReference type="Proteomes" id="UP000308271">
    <property type="component" value="Unassembled WGS sequence"/>
</dbReference>
<organism evidence="2 3">
    <name type="scientific">Chlorobaculum thiosulfatiphilum</name>
    <name type="common">Chlorobium limicola f.sp. thiosulfatophilum</name>
    <dbReference type="NCBI Taxonomy" id="115852"/>
    <lineage>
        <taxon>Bacteria</taxon>
        <taxon>Pseudomonadati</taxon>
        <taxon>Chlorobiota</taxon>
        <taxon>Chlorobiia</taxon>
        <taxon>Chlorobiales</taxon>
        <taxon>Chlorobiaceae</taxon>
        <taxon>Chlorobaculum</taxon>
    </lineage>
</organism>
<evidence type="ECO:0000313" key="2">
    <source>
        <dbReference type="EMBL" id="TNJ39693.1"/>
    </source>
</evidence>
<dbReference type="EMBL" id="VDCH01000004">
    <property type="protein sequence ID" value="TNJ39693.1"/>
    <property type="molecule type" value="Genomic_DNA"/>
</dbReference>
<sequence length="358" mass="39508">MPSRITPNFFYLMSGNESMPATPGLQAPKKKGPKVIATLFVMGLVVVLTGYLWINWKKPRLAPEPLSPELTTIIQNMPGTSDAMIYVGMKDIRESKFWKEAVPDSIKSSPILSLGKRTDSLMKVAGIDLNNDLDTLLVSFQRSGRKQQNFIGLACGPVARKAQARLLDAASIQKAEIAGRPAYMLDSTLWVSPMGGSRLAIASSSDNLEKFFRPSGHLFERDSTTASLIRKTPYKSHVWFALASPQWTAGALQSLTSKNSDMKSVGNLNRLQQISMSVKFDDNGLKGQSEWVYKDRQAAFFASTFLWGAIELSSISGSRTSESAKELLRHLKVNQNLESVIVTADLPETIFRKSGKKE</sequence>
<name>A0A5C4S844_CHLTI</name>